<reference evidence="3" key="1">
    <citation type="journal article" date="2011" name="Genome Biol.">
        <title>Comparative and functional genomics provide insights into the pathogenicity of dermatophytic fungi.</title>
        <authorList>
            <person name="Burmester A."/>
            <person name="Shelest E."/>
            <person name="Gloeckner G."/>
            <person name="Heddergott C."/>
            <person name="Schindler S."/>
            <person name="Staib P."/>
            <person name="Heidel A."/>
            <person name="Felder M."/>
            <person name="Petzold A."/>
            <person name="Szafranski K."/>
            <person name="Feuermann M."/>
            <person name="Pedruzzi I."/>
            <person name="Priebe S."/>
            <person name="Groth M."/>
            <person name="Winkler R."/>
            <person name="Li W."/>
            <person name="Kniemeyer O."/>
            <person name="Schroeckh V."/>
            <person name="Hertweck C."/>
            <person name="Hube B."/>
            <person name="White T.C."/>
            <person name="Platzer M."/>
            <person name="Guthke R."/>
            <person name="Heitman J."/>
            <person name="Woestemeyer J."/>
            <person name="Zipfel P.F."/>
            <person name="Monod M."/>
            <person name="Brakhage A.A."/>
        </authorList>
    </citation>
    <scope>NUCLEOTIDE SEQUENCE [LARGE SCALE GENOMIC DNA]</scope>
    <source>
        <strain evidence="3">ATCC MYA-4681 / CBS 112371</strain>
    </source>
</reference>
<dbReference type="KEGG" id="abe:ARB_04535"/>
<dbReference type="Proteomes" id="UP000008866">
    <property type="component" value="Unassembled WGS sequence"/>
</dbReference>
<dbReference type="eggNOG" id="ENOG502RQ88">
    <property type="taxonomic scope" value="Eukaryota"/>
</dbReference>
<accession>D4AJT5</accession>
<evidence type="ECO:0000313" key="3">
    <source>
        <dbReference type="Proteomes" id="UP000008866"/>
    </source>
</evidence>
<feature type="compositionally biased region" description="Gly residues" evidence="1">
    <location>
        <begin position="91"/>
        <end position="100"/>
    </location>
</feature>
<feature type="compositionally biased region" description="Basic and acidic residues" evidence="1">
    <location>
        <begin position="111"/>
        <end position="126"/>
    </location>
</feature>
<name>D4AJT5_ARTBC</name>
<dbReference type="EMBL" id="ABSU01000001">
    <property type="protein sequence ID" value="EFE37008.1"/>
    <property type="molecule type" value="Genomic_DNA"/>
</dbReference>
<feature type="region of interest" description="Disordered" evidence="1">
    <location>
        <begin position="163"/>
        <end position="248"/>
    </location>
</feature>
<evidence type="ECO:0000256" key="1">
    <source>
        <dbReference type="SAM" id="MobiDB-lite"/>
    </source>
</evidence>
<proteinExistence type="predicted"/>
<organism evidence="2 3">
    <name type="scientific">Arthroderma benhamiae (strain ATCC MYA-4681 / CBS 112371)</name>
    <name type="common">Trichophyton mentagrophytes</name>
    <dbReference type="NCBI Taxonomy" id="663331"/>
    <lineage>
        <taxon>Eukaryota</taxon>
        <taxon>Fungi</taxon>
        <taxon>Dikarya</taxon>
        <taxon>Ascomycota</taxon>
        <taxon>Pezizomycotina</taxon>
        <taxon>Eurotiomycetes</taxon>
        <taxon>Eurotiomycetidae</taxon>
        <taxon>Onygenales</taxon>
        <taxon>Arthrodermataceae</taxon>
        <taxon>Trichophyton</taxon>
    </lineage>
</organism>
<feature type="compositionally biased region" description="Basic and acidic residues" evidence="1">
    <location>
        <begin position="24"/>
        <end position="40"/>
    </location>
</feature>
<dbReference type="RefSeq" id="XP_003017653.1">
    <property type="nucleotide sequence ID" value="XM_003017607.1"/>
</dbReference>
<sequence>MAAGIAVELRILRSLMEDRLRAVRQREREEGKAKKEKNNNENDDDDDQSAAGKRLTDGQTHDEESDKKAPLFEDSKTAFVDPKRPWRDAGGRVGALGAEGTGEERVEEEPVDRAREAEPGAPERDNKRRNKRKREKGKDEDQGKLKNRRSVFNWRWMLAARASQVHTNTPGRNGKAKSQGDGAGWKGGETALVDKGGIIATGRPFSDNTSDNEMMQDYDADDRNRPAERSVGVEGRQLDHSSQATRWA</sequence>
<protein>
    <submittedName>
        <fullName evidence="2">Uncharacterized protein</fullName>
    </submittedName>
</protein>
<gene>
    <name evidence="2" type="ORF">ARB_04535</name>
</gene>
<feature type="region of interest" description="Disordered" evidence="1">
    <location>
        <begin position="24"/>
        <end position="148"/>
    </location>
</feature>
<dbReference type="HOGENOM" id="CLU_998160_0_0_1"/>
<keyword evidence="3" id="KW-1185">Reference proteome</keyword>
<feature type="compositionally biased region" description="Basic and acidic residues" evidence="1">
    <location>
        <begin position="54"/>
        <end position="90"/>
    </location>
</feature>
<comment type="caution">
    <text evidence="2">The sequence shown here is derived from an EMBL/GenBank/DDBJ whole genome shotgun (WGS) entry which is preliminary data.</text>
</comment>
<dbReference type="GeneID" id="9522498"/>
<evidence type="ECO:0000313" key="2">
    <source>
        <dbReference type="EMBL" id="EFE37008.1"/>
    </source>
</evidence>
<dbReference type="AlphaFoldDB" id="D4AJT5"/>